<protein>
    <submittedName>
        <fullName evidence="4">tRNA(Ile)-lysidine synthase TilS/MesJ</fullName>
    </submittedName>
</protein>
<dbReference type="Proteomes" id="UP000282654">
    <property type="component" value="Unassembled WGS sequence"/>
</dbReference>
<evidence type="ECO:0000313" key="5">
    <source>
        <dbReference type="Proteomes" id="UP000282654"/>
    </source>
</evidence>
<proteinExistence type="predicted"/>
<organism evidence="4 5">
    <name type="scientific">Thermodesulfitimonas autotrophica</name>
    <dbReference type="NCBI Taxonomy" id="1894989"/>
    <lineage>
        <taxon>Bacteria</taxon>
        <taxon>Bacillati</taxon>
        <taxon>Bacillota</taxon>
        <taxon>Clostridia</taxon>
        <taxon>Thermoanaerobacterales</taxon>
        <taxon>Thermoanaerobacteraceae</taxon>
        <taxon>Thermodesulfitimonas</taxon>
    </lineage>
</organism>
<dbReference type="Gene3D" id="3.40.50.620">
    <property type="entry name" value="HUPs"/>
    <property type="match status" value="1"/>
</dbReference>
<evidence type="ECO:0000313" key="4">
    <source>
        <dbReference type="EMBL" id="RPF46653.1"/>
    </source>
</evidence>
<dbReference type="CDD" id="cd24138">
    <property type="entry name" value="TtcA-like"/>
    <property type="match status" value="1"/>
</dbReference>
<dbReference type="GO" id="GO:0005524">
    <property type="term" value="F:ATP binding"/>
    <property type="evidence" value="ECO:0007669"/>
    <property type="project" value="UniProtKB-KW"/>
</dbReference>
<comment type="caution">
    <text evidence="4">The sequence shown here is derived from an EMBL/GenBank/DDBJ whole genome shotgun (WGS) entry which is preliminary data.</text>
</comment>
<dbReference type="PIRSF" id="PIRSF004976">
    <property type="entry name" value="ATPase_YdaO"/>
    <property type="match status" value="1"/>
</dbReference>
<feature type="binding site" evidence="2">
    <location>
        <begin position="32"/>
        <end position="34"/>
    </location>
    <ligand>
        <name>ATP</name>
        <dbReference type="ChEBI" id="CHEBI:30616"/>
    </ligand>
</feature>
<keyword evidence="1" id="KW-0808">Transferase</keyword>
<reference evidence="4 5" key="1">
    <citation type="submission" date="2018-11" db="EMBL/GenBank/DDBJ databases">
        <title>Genomic Encyclopedia of Type Strains, Phase IV (KMG-IV): sequencing the most valuable type-strain genomes for metagenomic binning, comparative biology and taxonomic classification.</title>
        <authorList>
            <person name="Goeker M."/>
        </authorList>
    </citation>
    <scope>NUCLEOTIDE SEQUENCE [LARGE SCALE GENOMIC DNA]</scope>
    <source>
        <strain evidence="4 5">DSM 102936</strain>
    </source>
</reference>
<keyword evidence="5" id="KW-1185">Reference proteome</keyword>
<evidence type="ECO:0000256" key="2">
    <source>
        <dbReference type="PIRSR" id="PIRSR004976-51"/>
    </source>
</evidence>
<feature type="binding site" evidence="2">
    <location>
        <position position="138"/>
    </location>
    <ligand>
        <name>ATP</name>
        <dbReference type="ChEBI" id="CHEBI:30616"/>
    </ligand>
</feature>
<keyword evidence="2" id="KW-0547">Nucleotide-binding</keyword>
<dbReference type="InterPro" id="IPR011063">
    <property type="entry name" value="TilS/TtcA_N"/>
</dbReference>
<dbReference type="SUPFAM" id="SSF52402">
    <property type="entry name" value="Adenine nucleotide alpha hydrolases-like"/>
    <property type="match status" value="1"/>
</dbReference>
<dbReference type="InterPro" id="IPR014729">
    <property type="entry name" value="Rossmann-like_a/b/a_fold"/>
</dbReference>
<evidence type="ECO:0000256" key="1">
    <source>
        <dbReference type="ARBA" id="ARBA00022679"/>
    </source>
</evidence>
<gene>
    <name evidence="4" type="ORF">EDD75_0904</name>
</gene>
<evidence type="ECO:0000259" key="3">
    <source>
        <dbReference type="Pfam" id="PF01171"/>
    </source>
</evidence>
<dbReference type="Pfam" id="PF01171">
    <property type="entry name" value="ATP_bind_3"/>
    <property type="match status" value="1"/>
</dbReference>
<feature type="binding site" evidence="2">
    <location>
        <position position="133"/>
    </location>
    <ligand>
        <name>ATP</name>
        <dbReference type="ChEBI" id="CHEBI:30616"/>
    </ligand>
</feature>
<feature type="binding site" evidence="2">
    <location>
        <position position="64"/>
    </location>
    <ligand>
        <name>ATP</name>
        <dbReference type="ChEBI" id="CHEBI:30616"/>
    </ligand>
</feature>
<dbReference type="InterPro" id="IPR035107">
    <property type="entry name" value="tRNA_thiolation_TtcA_Ctu1"/>
</dbReference>
<feature type="domain" description="tRNA(Ile)-lysidine/2-thiocytidine synthase N-terminal" evidence="3">
    <location>
        <begin position="28"/>
        <end position="191"/>
    </location>
</feature>
<keyword evidence="2" id="KW-0067">ATP-binding</keyword>
<dbReference type="RefSeq" id="WP_245963070.1">
    <property type="nucleotide sequence ID" value="NZ_RKRE01000002.1"/>
</dbReference>
<accession>A0A3N5ANY0</accession>
<dbReference type="PANTHER" id="PTHR43686:SF1">
    <property type="entry name" value="AMINOTRAN_5 DOMAIN-CONTAINING PROTEIN"/>
    <property type="match status" value="1"/>
</dbReference>
<dbReference type="AlphaFoldDB" id="A0A3N5ANY0"/>
<sequence length="270" mass="29749">MRQSWGKWFLTDVKRAIKDYAMIAPGDKVAVGLSGGKDSMALLYILSYLRDYSHLSFSLEAILVDAGWAPVDYSRVANFCAERRVPLHIVRHPIAAVIAAKGEKSACSLCAKLRAGLLNSRAKALGCQRVALGHHLDDVIETFFLNLIFAGSLRTFRPAVYLDRIGLHLIRPLSYVPERVLSSLVTQAGIPVLPAVCPHAGRTQRAAMKEIVGFIAERYPEFRRRFRTALENVSFNDLWYQRGGKAAKLPAGAGTSALGEDDLWGEGLEP</sequence>
<dbReference type="GO" id="GO:0016740">
    <property type="term" value="F:transferase activity"/>
    <property type="evidence" value="ECO:0007669"/>
    <property type="project" value="UniProtKB-KW"/>
</dbReference>
<feature type="binding site" evidence="2">
    <location>
        <position position="38"/>
    </location>
    <ligand>
        <name>ATP</name>
        <dbReference type="ChEBI" id="CHEBI:30616"/>
    </ligand>
</feature>
<dbReference type="EMBL" id="RKRE01000002">
    <property type="protein sequence ID" value="RPF46653.1"/>
    <property type="molecule type" value="Genomic_DNA"/>
</dbReference>
<dbReference type="PANTHER" id="PTHR43686">
    <property type="entry name" value="SULFURTRANSFERASE-RELATED"/>
    <property type="match status" value="1"/>
</dbReference>
<name>A0A3N5ANY0_9THEO</name>
<dbReference type="GO" id="GO:0008033">
    <property type="term" value="P:tRNA processing"/>
    <property type="evidence" value="ECO:0007669"/>
    <property type="project" value="InterPro"/>
</dbReference>